<accession>A0A0M2USJ2</accession>
<dbReference type="Pfam" id="PF01894">
    <property type="entry name" value="YjbQ"/>
    <property type="match status" value="1"/>
</dbReference>
<dbReference type="PATRIC" id="fig|380242.3.peg.3067"/>
<dbReference type="InterPro" id="IPR001602">
    <property type="entry name" value="UPF0047_YjbQ-like"/>
</dbReference>
<evidence type="ECO:0008006" key="4">
    <source>
        <dbReference type="Google" id="ProtNLM"/>
    </source>
</evidence>
<evidence type="ECO:0000256" key="1">
    <source>
        <dbReference type="ARBA" id="ARBA00005534"/>
    </source>
</evidence>
<comment type="caution">
    <text evidence="2">The sequence shown here is derived from an EMBL/GenBank/DDBJ whole genome shotgun (WGS) entry which is preliminary data.</text>
</comment>
<dbReference type="EMBL" id="LAQJ01000233">
    <property type="protein sequence ID" value="KKO18807.1"/>
    <property type="molecule type" value="Genomic_DNA"/>
</dbReference>
<dbReference type="PANTHER" id="PTHR30615">
    <property type="entry name" value="UNCHARACTERIZED PROTEIN YJBQ-RELATED"/>
    <property type="match status" value="1"/>
</dbReference>
<dbReference type="PANTHER" id="PTHR30615:SF8">
    <property type="entry name" value="UPF0047 PROTEIN C4A8.02C"/>
    <property type="match status" value="1"/>
</dbReference>
<sequence length="132" mass="14740">MEKIQVTTHARAELIDITREVEKLLVKQTMKEGICYLYVPHTTAAITINENADPSVREDILHDLSRLIPWNGSYTHGEGNAAAHIKSTLVGSSVSVPVSSGKLALGTWQGIYFCEFDGPRRREVFVQIMKNE</sequence>
<name>A0A0M2USJ2_9BACT</name>
<dbReference type="InterPro" id="IPR035917">
    <property type="entry name" value="YjbQ-like_sf"/>
</dbReference>
<gene>
    <name evidence="2" type="ORF">BROFUL_02468</name>
</gene>
<dbReference type="Proteomes" id="UP000034954">
    <property type="component" value="Unassembled WGS sequence"/>
</dbReference>
<evidence type="ECO:0000313" key="3">
    <source>
        <dbReference type="Proteomes" id="UP000034954"/>
    </source>
</evidence>
<dbReference type="NCBIfam" id="TIGR00149">
    <property type="entry name" value="TIGR00149_YjbQ"/>
    <property type="match status" value="1"/>
</dbReference>
<protein>
    <recommendedName>
        <fullName evidence="4">Secondary thiamine-phosphate synthase enzyme</fullName>
    </recommendedName>
</protein>
<organism evidence="2 3">
    <name type="scientific">Candidatus Brocadia fulgida</name>
    <dbReference type="NCBI Taxonomy" id="380242"/>
    <lineage>
        <taxon>Bacteria</taxon>
        <taxon>Pseudomonadati</taxon>
        <taxon>Planctomycetota</taxon>
        <taxon>Candidatus Brocadiia</taxon>
        <taxon>Candidatus Brocadiales</taxon>
        <taxon>Candidatus Brocadiaceae</taxon>
        <taxon>Candidatus Brocadia</taxon>
    </lineage>
</organism>
<dbReference type="PIRSF" id="PIRSF004681">
    <property type="entry name" value="UCP004681"/>
    <property type="match status" value="1"/>
</dbReference>
<keyword evidence="3" id="KW-1185">Reference proteome</keyword>
<dbReference type="PROSITE" id="PS01314">
    <property type="entry name" value="UPF0047"/>
    <property type="match status" value="1"/>
</dbReference>
<proteinExistence type="inferred from homology"/>
<dbReference type="Gene3D" id="2.60.120.460">
    <property type="entry name" value="YjbQ-like"/>
    <property type="match status" value="1"/>
</dbReference>
<reference evidence="2 3" key="1">
    <citation type="journal article" date="2013" name="BMC Microbiol.">
        <title>Identification of the type II cytochrome c maturation pathway in anammox bacteria by comparative genomics.</title>
        <authorList>
            <person name="Ferousi C."/>
            <person name="Speth D.R."/>
            <person name="Reimann J."/>
            <person name="Op den Camp H.J."/>
            <person name="Allen J.W."/>
            <person name="Keltjens J.T."/>
            <person name="Jetten M.S."/>
        </authorList>
    </citation>
    <scope>NUCLEOTIDE SEQUENCE [LARGE SCALE GENOMIC DNA]</scope>
    <source>
        <strain evidence="2">RU1</strain>
    </source>
</reference>
<dbReference type="SUPFAM" id="SSF111038">
    <property type="entry name" value="YjbQ-like"/>
    <property type="match status" value="1"/>
</dbReference>
<comment type="similarity">
    <text evidence="1">Belongs to the UPF0047 family.</text>
</comment>
<evidence type="ECO:0000313" key="2">
    <source>
        <dbReference type="EMBL" id="KKO18807.1"/>
    </source>
</evidence>
<dbReference type="AlphaFoldDB" id="A0A0M2USJ2"/>